<dbReference type="SUPFAM" id="SSF56176">
    <property type="entry name" value="FAD-binding/transporter-associated domain-like"/>
    <property type="match status" value="1"/>
</dbReference>
<dbReference type="Gene3D" id="3.40.462.20">
    <property type="match status" value="1"/>
</dbReference>
<evidence type="ECO:0000259" key="6">
    <source>
        <dbReference type="PROSITE" id="PS51387"/>
    </source>
</evidence>
<feature type="domain" description="FAD-binding PCMH-type" evidence="6">
    <location>
        <begin position="76"/>
        <end position="244"/>
    </location>
</feature>
<keyword evidence="3" id="KW-0285">Flavoprotein</keyword>
<dbReference type="InterPro" id="IPR006094">
    <property type="entry name" value="Oxid_FAD_bind_N"/>
</dbReference>
<dbReference type="PANTHER" id="PTHR42973">
    <property type="entry name" value="BINDING OXIDOREDUCTASE, PUTATIVE (AFU_ORTHOLOGUE AFUA_1G17690)-RELATED"/>
    <property type="match status" value="1"/>
</dbReference>
<dbReference type="Proteomes" id="UP000279275">
    <property type="component" value="Unassembled WGS sequence"/>
</dbReference>
<dbReference type="PROSITE" id="PS51387">
    <property type="entry name" value="FAD_PCMH"/>
    <property type="match status" value="1"/>
</dbReference>
<comment type="similarity">
    <text evidence="2">Belongs to the oxygen-dependent FAD-linked oxidoreductase family.</text>
</comment>
<dbReference type="OrthoDB" id="545125at2"/>
<reference evidence="7 8" key="1">
    <citation type="submission" date="2018-10" db="EMBL/GenBank/DDBJ databases">
        <title>Isolation from cow dung.</title>
        <authorList>
            <person name="Ling L."/>
        </authorList>
    </citation>
    <scope>NUCLEOTIDE SEQUENCE [LARGE SCALE GENOMIC DNA]</scope>
    <source>
        <strain evidence="7 8">NEAU-LL90</strain>
    </source>
</reference>
<dbReference type="InterPro" id="IPR016169">
    <property type="entry name" value="FAD-bd_PCMH_sub2"/>
</dbReference>
<dbReference type="Pfam" id="PF01565">
    <property type="entry name" value="FAD_binding_4"/>
    <property type="match status" value="1"/>
</dbReference>
<keyword evidence="5" id="KW-0560">Oxidoreductase</keyword>
<dbReference type="InterPro" id="IPR006311">
    <property type="entry name" value="TAT_signal"/>
</dbReference>
<comment type="caution">
    <text evidence="7">The sequence shown here is derived from an EMBL/GenBank/DDBJ whole genome shotgun (WGS) entry which is preliminary data.</text>
</comment>
<dbReference type="EMBL" id="RFFH01000005">
    <property type="protein sequence ID" value="RMI32274.1"/>
    <property type="molecule type" value="Genomic_DNA"/>
</dbReference>
<dbReference type="GO" id="GO:0016491">
    <property type="term" value="F:oxidoreductase activity"/>
    <property type="evidence" value="ECO:0007669"/>
    <property type="project" value="UniProtKB-KW"/>
</dbReference>
<evidence type="ECO:0000256" key="5">
    <source>
        <dbReference type="ARBA" id="ARBA00023002"/>
    </source>
</evidence>
<dbReference type="AlphaFoldDB" id="A0A3M2L4H0"/>
<dbReference type="PROSITE" id="PS51318">
    <property type="entry name" value="TAT"/>
    <property type="match status" value="1"/>
</dbReference>
<protein>
    <submittedName>
        <fullName evidence="7">FAD-binding oxidoreductase</fullName>
    </submittedName>
</protein>
<comment type="cofactor">
    <cofactor evidence="1">
        <name>FAD</name>
        <dbReference type="ChEBI" id="CHEBI:57692"/>
    </cofactor>
</comment>
<sequence>MRGDIGPERGSAVSRRALLSAAAGAATFLGTGIGRADPPIAAGAWDGLRKQLRGSLFRPGDDRFATTKQLFDPRFDGSDPVGVVTVADVADVQAAVRFATANELPIATRAGGHSYVGASATSGALVVDMRKLTGVDVQGELAIVRAGTTQHPALTLMDPAGLALPVGTCPTVGLAGLTFGGGLGPDSRAYGLLCDRLVSAQVVLTGGDVIDVSENQLPDLFWALRGGGGIIGVVTAMTYRTIPAPARDVVRLLFPGDHPAHVLSAWADWMSTADRSVWAGLTVATAPHGVAVTARLVCPAGTGATTTAALAGVVGTAPVVISQATVSHLDAALALGGGTTATPRTVQVAGSDIVSALTPAVAETIVGVIADRSRAGGSGMVLLDPLGGAIADTAPDATAFPWRRHAAVLQWLVEAPPDPAAARNWITTAHRAVAPVSSGAYLNYLEVGTDARRYFGRNLSRLRTIRWFTDPDHRLANGIPR</sequence>
<name>A0A3M2L4H0_9NOCA</name>
<dbReference type="Gene3D" id="3.30.465.10">
    <property type="match status" value="1"/>
</dbReference>
<evidence type="ECO:0000256" key="2">
    <source>
        <dbReference type="ARBA" id="ARBA00005466"/>
    </source>
</evidence>
<proteinExistence type="inferred from homology"/>
<evidence type="ECO:0000256" key="1">
    <source>
        <dbReference type="ARBA" id="ARBA00001974"/>
    </source>
</evidence>
<keyword evidence="8" id="KW-1185">Reference proteome</keyword>
<dbReference type="InterPro" id="IPR016166">
    <property type="entry name" value="FAD-bd_PCMH"/>
</dbReference>
<evidence type="ECO:0000313" key="7">
    <source>
        <dbReference type="EMBL" id="RMI32274.1"/>
    </source>
</evidence>
<dbReference type="InterPro" id="IPR050416">
    <property type="entry name" value="FAD-linked_Oxidoreductase"/>
</dbReference>
<dbReference type="InterPro" id="IPR006093">
    <property type="entry name" value="Oxy_OxRdtase_FAD_BS"/>
</dbReference>
<dbReference type="RefSeq" id="WP_122188618.1">
    <property type="nucleotide sequence ID" value="NZ_RFFH01000005.1"/>
</dbReference>
<evidence type="ECO:0000313" key="8">
    <source>
        <dbReference type="Proteomes" id="UP000279275"/>
    </source>
</evidence>
<organism evidence="7 8">
    <name type="scientific">Nocardia stercoris</name>
    <dbReference type="NCBI Taxonomy" id="2483361"/>
    <lineage>
        <taxon>Bacteria</taxon>
        <taxon>Bacillati</taxon>
        <taxon>Actinomycetota</taxon>
        <taxon>Actinomycetes</taxon>
        <taxon>Mycobacteriales</taxon>
        <taxon>Nocardiaceae</taxon>
        <taxon>Nocardia</taxon>
    </lineage>
</organism>
<accession>A0A3M2L4H0</accession>
<dbReference type="InterPro" id="IPR016167">
    <property type="entry name" value="FAD-bd_PCMH_sub1"/>
</dbReference>
<dbReference type="PANTHER" id="PTHR42973:SF39">
    <property type="entry name" value="FAD-BINDING PCMH-TYPE DOMAIN-CONTAINING PROTEIN"/>
    <property type="match status" value="1"/>
</dbReference>
<keyword evidence="4" id="KW-0274">FAD</keyword>
<dbReference type="GO" id="GO:0071949">
    <property type="term" value="F:FAD binding"/>
    <property type="evidence" value="ECO:0007669"/>
    <property type="project" value="InterPro"/>
</dbReference>
<gene>
    <name evidence="7" type="ORF">EBN03_14920</name>
</gene>
<evidence type="ECO:0000256" key="4">
    <source>
        <dbReference type="ARBA" id="ARBA00022827"/>
    </source>
</evidence>
<evidence type="ECO:0000256" key="3">
    <source>
        <dbReference type="ARBA" id="ARBA00022630"/>
    </source>
</evidence>
<dbReference type="Gene3D" id="3.30.43.10">
    <property type="entry name" value="Uridine Diphospho-n-acetylenolpyruvylglucosamine Reductase, domain 2"/>
    <property type="match status" value="1"/>
</dbReference>
<dbReference type="InterPro" id="IPR036318">
    <property type="entry name" value="FAD-bd_PCMH-like_sf"/>
</dbReference>
<dbReference type="PROSITE" id="PS00862">
    <property type="entry name" value="OX2_COVAL_FAD"/>
    <property type="match status" value="1"/>
</dbReference>